<keyword evidence="1 3" id="KW-0597">Phosphoprotein</keyword>
<evidence type="ECO:0000313" key="6">
    <source>
        <dbReference type="EMBL" id="VGO20018.1"/>
    </source>
</evidence>
<evidence type="ECO:0000256" key="3">
    <source>
        <dbReference type="PROSITE-ProRule" id="PRU00169"/>
    </source>
</evidence>
<dbReference type="InterPro" id="IPR058245">
    <property type="entry name" value="NreC/VraR/RcsB-like_REC"/>
</dbReference>
<dbReference type="AlphaFoldDB" id="A0A6C2UIS8"/>
<dbReference type="PANTHER" id="PTHR43214">
    <property type="entry name" value="TWO-COMPONENT RESPONSE REGULATOR"/>
    <property type="match status" value="1"/>
</dbReference>
<evidence type="ECO:0000256" key="2">
    <source>
        <dbReference type="ARBA" id="ARBA00023125"/>
    </source>
</evidence>
<dbReference type="EMBL" id="CAAHFH010000001">
    <property type="protein sequence ID" value="VGO20018.1"/>
    <property type="molecule type" value="Genomic_DNA"/>
</dbReference>
<dbReference type="RefSeq" id="WP_136061468.1">
    <property type="nucleotide sequence ID" value="NZ_CAAHFH010000001.1"/>
</dbReference>
<evidence type="ECO:0000313" key="7">
    <source>
        <dbReference type="Proteomes" id="UP000346198"/>
    </source>
</evidence>
<dbReference type="SUPFAM" id="SSF52172">
    <property type="entry name" value="CheY-like"/>
    <property type="match status" value="1"/>
</dbReference>
<dbReference type="SMART" id="SM00448">
    <property type="entry name" value="REC"/>
    <property type="match status" value="1"/>
</dbReference>
<evidence type="ECO:0000256" key="1">
    <source>
        <dbReference type="ARBA" id="ARBA00022553"/>
    </source>
</evidence>
<dbReference type="GO" id="GO:0006355">
    <property type="term" value="P:regulation of DNA-templated transcription"/>
    <property type="evidence" value="ECO:0007669"/>
    <property type="project" value="InterPro"/>
</dbReference>
<dbReference type="InterPro" id="IPR039420">
    <property type="entry name" value="WalR-like"/>
</dbReference>
<sequence>MQPNIYSILVVDDHPIIHDGLRTLLANEHDLEIVTTATSAREALQKLKGSLPDLAIIDLSLGDSDGSYLIQRIRTKHPKLRILIYTMSEEKLFAERLASAGANGYIMKTSPPSMLKQAIRSVLADEMYFPEDILRRIQKSSNGRSEGPLSPLDSLSNREMDIFKLIGQGLDAANIARKLKITRNTVDTHRINIKNKLELKNGKALDRYSFEVIQQGKLPKKK</sequence>
<reference evidence="6 7" key="1">
    <citation type="submission" date="2019-04" db="EMBL/GenBank/DDBJ databases">
        <authorList>
            <person name="Van Vliet M D."/>
        </authorList>
    </citation>
    <scope>NUCLEOTIDE SEQUENCE [LARGE SCALE GENOMIC DNA]</scope>
    <source>
        <strain evidence="6 7">F21</strain>
    </source>
</reference>
<dbReference type="SMART" id="SM00421">
    <property type="entry name" value="HTH_LUXR"/>
    <property type="match status" value="1"/>
</dbReference>
<organism evidence="6 7">
    <name type="scientific">Pontiella sulfatireligans</name>
    <dbReference type="NCBI Taxonomy" id="2750658"/>
    <lineage>
        <taxon>Bacteria</taxon>
        <taxon>Pseudomonadati</taxon>
        <taxon>Kiritimatiellota</taxon>
        <taxon>Kiritimatiellia</taxon>
        <taxon>Kiritimatiellales</taxon>
        <taxon>Pontiellaceae</taxon>
        <taxon>Pontiella</taxon>
    </lineage>
</organism>
<dbReference type="CDD" id="cd17535">
    <property type="entry name" value="REC_NarL-like"/>
    <property type="match status" value="1"/>
</dbReference>
<dbReference type="Proteomes" id="UP000346198">
    <property type="component" value="Unassembled WGS sequence"/>
</dbReference>
<dbReference type="Pfam" id="PF00072">
    <property type="entry name" value="Response_reg"/>
    <property type="match status" value="1"/>
</dbReference>
<proteinExistence type="predicted"/>
<feature type="domain" description="HTH luxR-type" evidence="4">
    <location>
        <begin position="148"/>
        <end position="213"/>
    </location>
</feature>
<keyword evidence="7" id="KW-1185">Reference proteome</keyword>
<feature type="modified residue" description="4-aspartylphosphate" evidence="3">
    <location>
        <position position="58"/>
    </location>
</feature>
<dbReference type="InterPro" id="IPR016032">
    <property type="entry name" value="Sig_transdc_resp-reg_C-effctor"/>
</dbReference>
<dbReference type="PANTHER" id="PTHR43214:SF43">
    <property type="entry name" value="TWO-COMPONENT RESPONSE REGULATOR"/>
    <property type="match status" value="1"/>
</dbReference>
<evidence type="ECO:0000259" key="4">
    <source>
        <dbReference type="PROSITE" id="PS50043"/>
    </source>
</evidence>
<dbReference type="Gene3D" id="3.40.50.2300">
    <property type="match status" value="1"/>
</dbReference>
<gene>
    <name evidence="6" type="primary">nreC_2</name>
    <name evidence="6" type="ORF">SCARR_02078</name>
</gene>
<name>A0A6C2UIS8_9BACT</name>
<dbReference type="SUPFAM" id="SSF46894">
    <property type="entry name" value="C-terminal effector domain of the bipartite response regulators"/>
    <property type="match status" value="1"/>
</dbReference>
<dbReference type="PROSITE" id="PS50110">
    <property type="entry name" value="RESPONSE_REGULATORY"/>
    <property type="match status" value="1"/>
</dbReference>
<protein>
    <submittedName>
        <fullName evidence="6">Oxygen regulatory protein NreC</fullName>
    </submittedName>
</protein>
<accession>A0A6C2UIS8</accession>
<dbReference type="InterPro" id="IPR001789">
    <property type="entry name" value="Sig_transdc_resp-reg_receiver"/>
</dbReference>
<dbReference type="Pfam" id="PF00196">
    <property type="entry name" value="GerE"/>
    <property type="match status" value="1"/>
</dbReference>
<dbReference type="GO" id="GO:0003677">
    <property type="term" value="F:DNA binding"/>
    <property type="evidence" value="ECO:0007669"/>
    <property type="project" value="UniProtKB-KW"/>
</dbReference>
<dbReference type="PROSITE" id="PS50043">
    <property type="entry name" value="HTH_LUXR_2"/>
    <property type="match status" value="1"/>
</dbReference>
<feature type="domain" description="Response regulatory" evidence="5">
    <location>
        <begin position="7"/>
        <end position="123"/>
    </location>
</feature>
<dbReference type="GO" id="GO:0000160">
    <property type="term" value="P:phosphorelay signal transduction system"/>
    <property type="evidence" value="ECO:0007669"/>
    <property type="project" value="InterPro"/>
</dbReference>
<dbReference type="CDD" id="cd06170">
    <property type="entry name" value="LuxR_C_like"/>
    <property type="match status" value="1"/>
</dbReference>
<keyword evidence="2" id="KW-0238">DNA-binding</keyword>
<dbReference type="InterPro" id="IPR011006">
    <property type="entry name" value="CheY-like_superfamily"/>
</dbReference>
<dbReference type="PRINTS" id="PR00038">
    <property type="entry name" value="HTHLUXR"/>
</dbReference>
<dbReference type="PROSITE" id="PS00622">
    <property type="entry name" value="HTH_LUXR_1"/>
    <property type="match status" value="1"/>
</dbReference>
<dbReference type="InterPro" id="IPR000792">
    <property type="entry name" value="Tscrpt_reg_LuxR_C"/>
</dbReference>
<evidence type="ECO:0000259" key="5">
    <source>
        <dbReference type="PROSITE" id="PS50110"/>
    </source>
</evidence>